<sequence>MHFNVSCLGILALAVALQPIRVYAAPHGSNVRHDSSRSLSDRDSGENNPTGTLSQDPLLFTKHHLRNAKCILKVLPLSTMYLDDAHKRSAESIVRKVAQGHKLFGAGSSELGFSWDADPVHKLVQLDMSKPIKFSVVPLSPVGSCIGNLYIVMGQKNPGKDYEAYVLHNDIDAYLPFENEERVLISKEGDPIKNNIPQNFALRIRFLNLHGQNKDDSIKKSVQDLIQHEESHDPVLTSPPSFPTDGWDFSSSSRDLTKPIHFIVEHEYVIGHPESIFDVVMSSADHRGNYVFREMVTDKNGVIYARKGDPDKNP</sequence>
<keyword evidence="2" id="KW-0732">Signal</keyword>
<feature type="compositionally biased region" description="Polar residues" evidence="1">
    <location>
        <begin position="46"/>
        <end position="55"/>
    </location>
</feature>
<proteinExistence type="predicted"/>
<evidence type="ECO:0000313" key="4">
    <source>
        <dbReference type="Proteomes" id="UP000188533"/>
    </source>
</evidence>
<feature type="signal peptide" evidence="2">
    <location>
        <begin position="1"/>
        <end position="24"/>
    </location>
</feature>
<comment type="caution">
    <text evidence="3">The sequence shown here is derived from an EMBL/GenBank/DDBJ whole genome shotgun (WGS) entry which is preliminary data.</text>
</comment>
<feature type="compositionally biased region" description="Basic and acidic residues" evidence="1">
    <location>
        <begin position="31"/>
        <end position="45"/>
    </location>
</feature>
<evidence type="ECO:0000256" key="2">
    <source>
        <dbReference type="SAM" id="SignalP"/>
    </source>
</evidence>
<accession>A0A1Q3DV80</accession>
<reference evidence="3 4" key="2">
    <citation type="submission" date="2017-02" db="EMBL/GenBank/DDBJ databases">
        <title>A genome survey and senescence transcriptome analysis in Lentinula edodes.</title>
        <authorList>
            <person name="Sakamoto Y."/>
            <person name="Nakade K."/>
            <person name="Sato S."/>
            <person name="Yoshida Y."/>
            <person name="Miyazaki K."/>
            <person name="Natsume S."/>
            <person name="Konno N."/>
        </authorList>
    </citation>
    <scope>NUCLEOTIDE SEQUENCE [LARGE SCALE GENOMIC DNA]</scope>
    <source>
        <strain evidence="3 4">NBRC 111202</strain>
    </source>
</reference>
<feature type="chain" id="PRO_5013315480" evidence="2">
    <location>
        <begin position="25"/>
        <end position="314"/>
    </location>
</feature>
<feature type="region of interest" description="Disordered" evidence="1">
    <location>
        <begin position="28"/>
        <end position="56"/>
    </location>
</feature>
<protein>
    <submittedName>
        <fullName evidence="3">Uncharacterized protein</fullName>
    </submittedName>
</protein>
<dbReference type="EMBL" id="BDGU01000005">
    <property type="protein sequence ID" value="GAV98805.1"/>
    <property type="molecule type" value="Genomic_DNA"/>
</dbReference>
<dbReference type="Proteomes" id="UP000188533">
    <property type="component" value="Unassembled WGS sequence"/>
</dbReference>
<organism evidence="3 4">
    <name type="scientific">Lentinula edodes</name>
    <name type="common">Shiitake mushroom</name>
    <name type="synonym">Lentinus edodes</name>
    <dbReference type="NCBI Taxonomy" id="5353"/>
    <lineage>
        <taxon>Eukaryota</taxon>
        <taxon>Fungi</taxon>
        <taxon>Dikarya</taxon>
        <taxon>Basidiomycota</taxon>
        <taxon>Agaricomycotina</taxon>
        <taxon>Agaricomycetes</taxon>
        <taxon>Agaricomycetidae</taxon>
        <taxon>Agaricales</taxon>
        <taxon>Marasmiineae</taxon>
        <taxon>Omphalotaceae</taxon>
        <taxon>Lentinula</taxon>
    </lineage>
</organism>
<evidence type="ECO:0000256" key="1">
    <source>
        <dbReference type="SAM" id="MobiDB-lite"/>
    </source>
</evidence>
<name>A0A1Q3DV80_LENED</name>
<evidence type="ECO:0000313" key="3">
    <source>
        <dbReference type="EMBL" id="GAV98805.1"/>
    </source>
</evidence>
<dbReference type="AlphaFoldDB" id="A0A1Q3DV80"/>
<keyword evidence="4" id="KW-1185">Reference proteome</keyword>
<gene>
    <name evidence="3" type="ORF">LENED_000213</name>
</gene>
<reference evidence="3 4" key="1">
    <citation type="submission" date="2016-08" db="EMBL/GenBank/DDBJ databases">
        <authorList>
            <consortium name="Lentinula edodes genome sequencing consortium"/>
            <person name="Sakamoto Y."/>
            <person name="Nakade K."/>
            <person name="Sato S."/>
            <person name="Yoshida Y."/>
            <person name="Miyazaki K."/>
            <person name="Natsume S."/>
            <person name="Konno N."/>
        </authorList>
    </citation>
    <scope>NUCLEOTIDE SEQUENCE [LARGE SCALE GENOMIC DNA]</scope>
    <source>
        <strain evidence="3 4">NBRC 111202</strain>
    </source>
</reference>